<feature type="coiled-coil region" evidence="2">
    <location>
        <begin position="36"/>
        <end position="119"/>
    </location>
</feature>
<feature type="transmembrane region" description="Helical" evidence="3">
    <location>
        <begin position="7"/>
        <end position="33"/>
    </location>
</feature>
<dbReference type="KEGG" id="eri:EEI45_02430"/>
<feature type="coiled-coil region" evidence="2">
    <location>
        <begin position="163"/>
        <end position="243"/>
    </location>
</feature>
<dbReference type="AlphaFoldDB" id="A0A3S8RLN0"/>
<accession>A0A3S8RLN0</accession>
<dbReference type="InterPro" id="IPR050570">
    <property type="entry name" value="Cell_wall_metabolism_enzyme"/>
</dbReference>
<keyword evidence="3" id="KW-0472">Membrane</keyword>
<evidence type="ECO:0000313" key="6">
    <source>
        <dbReference type="EMBL" id="AZK43797.1"/>
    </source>
</evidence>
<name>A0A3S8RLN0_9FIRM</name>
<dbReference type="EMBL" id="CP034234">
    <property type="protein sequence ID" value="AZK43797.1"/>
    <property type="molecule type" value="Genomic_DNA"/>
</dbReference>
<keyword evidence="7" id="KW-1185">Reference proteome</keyword>
<dbReference type="Gene3D" id="6.10.250.3150">
    <property type="match status" value="1"/>
</dbReference>
<dbReference type="CDD" id="cd12797">
    <property type="entry name" value="M23_peptidase"/>
    <property type="match status" value="1"/>
</dbReference>
<dbReference type="Proteomes" id="UP000278804">
    <property type="component" value="Chromosome"/>
</dbReference>
<sequence length="434" mass="47729">MKKFFRNVIIILVVVLMLAGVLAPVFVTVPIYAEDIESLQNSIAEREKELEAQKSKQANIKEQLSEEVAKLDDYRQQIKNLEAEIESMKTAIATSEEEIKRLQTSIDERAKKIKETEEKVKGYMVNAQSSSRVNGYFEFVMGAEDFAEMVRRLEGMGAIKRYNEDLIREMNEIKTELEADKAKQEKEKQAIVLRKEASELQKEEAKLLEERVRAVITELHQKEKEAQEQIASINDKNKADEERIKELQFPSTPGTGGNGFTLPLPSGTFSVTADVWHYPEEYGGSAHAGVDLGVSQGTPVFAVGNGLIVSTNSGCYPGNWSCGGGYGNYISYIVNVGGHNYGILVAHLSAVSVSKNQVVSAGSQIGLSGNTGSSTGPHLHVETIDMGPGTILDAWNRWNGDPQFGTGPASYGGRRCDQGYGVPCRLYPRQTLGI</sequence>
<keyword evidence="3" id="KW-0812">Transmembrane</keyword>
<dbReference type="PANTHER" id="PTHR21666">
    <property type="entry name" value="PEPTIDASE-RELATED"/>
    <property type="match status" value="1"/>
</dbReference>
<evidence type="ECO:0000313" key="7">
    <source>
        <dbReference type="Proteomes" id="UP000278804"/>
    </source>
</evidence>
<dbReference type="PANTHER" id="PTHR21666:SF270">
    <property type="entry name" value="MUREIN HYDROLASE ACTIVATOR ENVC"/>
    <property type="match status" value="1"/>
</dbReference>
<evidence type="ECO:0000256" key="3">
    <source>
        <dbReference type="SAM" id="Phobius"/>
    </source>
</evidence>
<keyword evidence="2" id="KW-0175">Coiled coil</keyword>
<dbReference type="Pfam" id="PF01551">
    <property type="entry name" value="Peptidase_M23"/>
    <property type="match status" value="1"/>
</dbReference>
<dbReference type="Pfam" id="PF24568">
    <property type="entry name" value="CC_PcsB"/>
    <property type="match status" value="1"/>
</dbReference>
<reference evidence="6 7" key="1">
    <citation type="journal article" date="2020" name="Int. J. Syst. Evol. Microbiol.">
        <title>Description of Erysipelothrix piscisicarius sp. nov., an emergent fish pathogen, and assessment of virulence using a tiger barb (Puntigrus tetrazona) infection model.</title>
        <authorList>
            <person name="Pomaranski E.K."/>
            <person name="Griffin M.J."/>
            <person name="Camus A.C."/>
            <person name="Armwood A.R."/>
            <person name="Shelley J."/>
            <person name="Waldbieser G.C."/>
            <person name="LaFrentz B.R."/>
            <person name="Garcia J.C."/>
            <person name="Yanong R."/>
            <person name="Soto E."/>
        </authorList>
    </citation>
    <scope>NUCLEOTIDE SEQUENCE [LARGE SCALE GENOMIC DNA]</scope>
    <source>
        <strain evidence="6 7">15TAL0474</strain>
    </source>
</reference>
<dbReference type="InterPro" id="IPR057309">
    <property type="entry name" value="PcsB_CC"/>
</dbReference>
<dbReference type="Gene3D" id="2.70.70.10">
    <property type="entry name" value="Glucose Permease (Domain IIA)"/>
    <property type="match status" value="1"/>
</dbReference>
<feature type="domain" description="M23ase beta-sheet core" evidence="4">
    <location>
        <begin position="286"/>
        <end position="384"/>
    </location>
</feature>
<evidence type="ECO:0000256" key="2">
    <source>
        <dbReference type="SAM" id="Coils"/>
    </source>
</evidence>
<evidence type="ECO:0000259" key="4">
    <source>
        <dbReference type="Pfam" id="PF01551"/>
    </source>
</evidence>
<protein>
    <submittedName>
        <fullName evidence="6">Peptidase M23</fullName>
    </submittedName>
</protein>
<proteinExistence type="predicted"/>
<dbReference type="InterPro" id="IPR016047">
    <property type="entry name" value="M23ase_b-sheet_dom"/>
</dbReference>
<dbReference type="RefSeq" id="WP_125164010.1">
    <property type="nucleotide sequence ID" value="NZ_CP034234.1"/>
</dbReference>
<dbReference type="SUPFAM" id="SSF57997">
    <property type="entry name" value="Tropomyosin"/>
    <property type="match status" value="1"/>
</dbReference>
<dbReference type="InterPro" id="IPR011055">
    <property type="entry name" value="Dup_hybrid_motif"/>
</dbReference>
<keyword evidence="1" id="KW-0732">Signal</keyword>
<keyword evidence="3" id="KW-1133">Transmembrane helix</keyword>
<evidence type="ECO:0000259" key="5">
    <source>
        <dbReference type="Pfam" id="PF24568"/>
    </source>
</evidence>
<dbReference type="GO" id="GO:0004222">
    <property type="term" value="F:metalloendopeptidase activity"/>
    <property type="evidence" value="ECO:0007669"/>
    <property type="project" value="TreeGrafter"/>
</dbReference>
<organism evidence="6 7">
    <name type="scientific">Erysipelothrix piscisicarius</name>
    <dbReference type="NCBI Taxonomy" id="2485784"/>
    <lineage>
        <taxon>Bacteria</taxon>
        <taxon>Bacillati</taxon>
        <taxon>Bacillota</taxon>
        <taxon>Erysipelotrichia</taxon>
        <taxon>Erysipelotrichales</taxon>
        <taxon>Erysipelotrichaceae</taxon>
        <taxon>Erysipelothrix</taxon>
    </lineage>
</organism>
<evidence type="ECO:0000256" key="1">
    <source>
        <dbReference type="ARBA" id="ARBA00022729"/>
    </source>
</evidence>
<feature type="domain" description="Peptidoglycan hydrolase PcsB coiled-coil" evidence="5">
    <location>
        <begin position="106"/>
        <end position="179"/>
    </location>
</feature>
<dbReference type="SUPFAM" id="SSF51261">
    <property type="entry name" value="Duplicated hybrid motif"/>
    <property type="match status" value="1"/>
</dbReference>
<gene>
    <name evidence="6" type="ORF">EEI45_02430</name>
</gene>